<dbReference type="InterPro" id="IPR008727">
    <property type="entry name" value="PAAR_motif"/>
</dbReference>
<comment type="caution">
    <text evidence="1">The sequence shown here is derived from an EMBL/GenBank/DDBJ whole genome shotgun (WGS) entry which is preliminary data.</text>
</comment>
<sequence>MTTGHLAAKVGSRLAHAAMPLVTPSQAMVAATLGSEVVGPAGLGGAGAASLGAGIGAAPAGTRISIVDMVPILTTGVVATGAADVMLGPGQMAVLAPSLPQPCGPHVAQPIVAGSPSVLVHGMQLVRVGDKTSCGATVCDGVKTVVVGGAAAAPKPVSLNDLAGSLGAVVLGAVLTKTGAIERMNELGAALVEGAEKVSAAVDKVTGVVSKTLDKAQAKVDKALDKAQGKANATLDKVDTKVNAALDKVTGAIDKTLDKAEAKYEKALDKATGAVTGTIDKATGAVTGTLDKLTGAVDKTLGKTLGAAEKAADKAGAAVDKVAGAAGAALGKVGDLVGSVGGALESILGGALLFGGGK</sequence>
<reference evidence="1 2" key="1">
    <citation type="submission" date="2019-04" db="EMBL/GenBank/DDBJ databases">
        <authorList>
            <person name="Li Y."/>
            <person name="Wang J."/>
        </authorList>
    </citation>
    <scope>NUCLEOTIDE SEQUENCE [LARGE SCALE GENOMIC DNA]</scope>
    <source>
        <strain evidence="1 2">DSM 14668</strain>
    </source>
</reference>
<dbReference type="Gene3D" id="1.20.120.20">
    <property type="entry name" value="Apolipoprotein"/>
    <property type="match status" value="1"/>
</dbReference>
<protein>
    <recommendedName>
        <fullName evidence="3">Zn-binding Pro-Ala-Ala-Arg (PAAR) domain-containing protein, incolved in TypeVI secretion</fullName>
    </recommendedName>
</protein>
<dbReference type="Pfam" id="PF05488">
    <property type="entry name" value="PAAR_motif"/>
    <property type="match status" value="1"/>
</dbReference>
<dbReference type="RefSeq" id="WP_136928270.1">
    <property type="nucleotide sequence ID" value="NZ_SSMQ01000006.1"/>
</dbReference>
<proteinExistence type="predicted"/>
<name>A0A4U1JHU5_9BACT</name>
<dbReference type="Gene3D" id="2.60.200.60">
    <property type="match status" value="1"/>
</dbReference>
<dbReference type="AlphaFoldDB" id="A0A4U1JHU5"/>
<dbReference type="OrthoDB" id="5515345at2"/>
<accession>A0A4U1JHU5</accession>
<gene>
    <name evidence="1" type="ORF">E8A74_07590</name>
</gene>
<organism evidence="1 2">
    <name type="scientific">Polyangium fumosum</name>
    <dbReference type="NCBI Taxonomy" id="889272"/>
    <lineage>
        <taxon>Bacteria</taxon>
        <taxon>Pseudomonadati</taxon>
        <taxon>Myxococcota</taxon>
        <taxon>Polyangia</taxon>
        <taxon>Polyangiales</taxon>
        <taxon>Polyangiaceae</taxon>
        <taxon>Polyangium</taxon>
    </lineage>
</organism>
<evidence type="ECO:0008006" key="3">
    <source>
        <dbReference type="Google" id="ProtNLM"/>
    </source>
</evidence>
<keyword evidence="2" id="KW-1185">Reference proteome</keyword>
<evidence type="ECO:0000313" key="1">
    <source>
        <dbReference type="EMBL" id="TKD10306.1"/>
    </source>
</evidence>
<evidence type="ECO:0000313" key="2">
    <source>
        <dbReference type="Proteomes" id="UP000309215"/>
    </source>
</evidence>
<dbReference type="Proteomes" id="UP000309215">
    <property type="component" value="Unassembled WGS sequence"/>
</dbReference>
<dbReference type="EMBL" id="SSMQ01000006">
    <property type="protein sequence ID" value="TKD10306.1"/>
    <property type="molecule type" value="Genomic_DNA"/>
</dbReference>